<evidence type="ECO:0000259" key="7">
    <source>
        <dbReference type="Pfam" id="PF16198"/>
    </source>
</evidence>
<dbReference type="NCBIfam" id="TIGR00431">
    <property type="entry name" value="TruB"/>
    <property type="match status" value="1"/>
</dbReference>
<evidence type="ECO:0000256" key="2">
    <source>
        <dbReference type="ARBA" id="ARBA00005642"/>
    </source>
</evidence>
<dbReference type="PANTHER" id="PTHR13767">
    <property type="entry name" value="TRNA-PSEUDOURIDINE SYNTHASE"/>
    <property type="match status" value="1"/>
</dbReference>
<dbReference type="SUPFAM" id="SSF55120">
    <property type="entry name" value="Pseudouridine synthase"/>
    <property type="match status" value="1"/>
</dbReference>
<comment type="caution">
    <text evidence="8">The sequence shown here is derived from an EMBL/GenBank/DDBJ whole genome shotgun (WGS) entry which is preliminary data.</text>
</comment>
<dbReference type="Pfam" id="PF16198">
    <property type="entry name" value="TruB_C_2"/>
    <property type="match status" value="1"/>
</dbReference>
<evidence type="ECO:0000256" key="5">
    <source>
        <dbReference type="HAMAP-Rule" id="MF_01080"/>
    </source>
</evidence>
<dbReference type="RefSeq" id="WP_060794423.1">
    <property type="nucleotide sequence ID" value="NZ_KQ956155.1"/>
</dbReference>
<feature type="active site" description="Nucleophile" evidence="5">
    <location>
        <position position="38"/>
    </location>
</feature>
<accession>A0A133NE57</accession>
<dbReference type="AlphaFoldDB" id="A0A133NE57"/>
<evidence type="ECO:0000313" key="8">
    <source>
        <dbReference type="EMBL" id="KXA14585.1"/>
    </source>
</evidence>
<dbReference type="GO" id="GO:0003723">
    <property type="term" value="F:RNA binding"/>
    <property type="evidence" value="ECO:0007669"/>
    <property type="project" value="InterPro"/>
</dbReference>
<comment type="catalytic activity">
    <reaction evidence="1 5">
        <text>uridine(55) in tRNA = pseudouridine(55) in tRNA</text>
        <dbReference type="Rhea" id="RHEA:42532"/>
        <dbReference type="Rhea" id="RHEA-COMP:10101"/>
        <dbReference type="Rhea" id="RHEA-COMP:10102"/>
        <dbReference type="ChEBI" id="CHEBI:65314"/>
        <dbReference type="ChEBI" id="CHEBI:65315"/>
        <dbReference type="EC" id="5.4.99.25"/>
    </reaction>
</comment>
<dbReference type="InterPro" id="IPR002501">
    <property type="entry name" value="PsdUridine_synth_N"/>
</dbReference>
<evidence type="ECO:0000256" key="3">
    <source>
        <dbReference type="ARBA" id="ARBA00022694"/>
    </source>
</evidence>
<evidence type="ECO:0000256" key="1">
    <source>
        <dbReference type="ARBA" id="ARBA00000385"/>
    </source>
</evidence>
<keyword evidence="4 5" id="KW-0413">Isomerase</keyword>
<dbReference type="Pfam" id="PF01509">
    <property type="entry name" value="TruB_N"/>
    <property type="match status" value="1"/>
</dbReference>
<keyword evidence="3 5" id="KW-0819">tRNA processing</keyword>
<comment type="function">
    <text evidence="5">Responsible for synthesis of pseudouridine from uracil-55 in the psi GC loop of transfer RNAs.</text>
</comment>
<evidence type="ECO:0000259" key="6">
    <source>
        <dbReference type="Pfam" id="PF01509"/>
    </source>
</evidence>
<dbReference type="GO" id="GO:1990481">
    <property type="term" value="P:mRNA pseudouridine synthesis"/>
    <property type="evidence" value="ECO:0007669"/>
    <property type="project" value="TreeGrafter"/>
</dbReference>
<dbReference type="InterPro" id="IPR020103">
    <property type="entry name" value="PsdUridine_synth_cat_dom_sf"/>
</dbReference>
<comment type="similarity">
    <text evidence="2 5">Belongs to the pseudouridine synthase TruB family. Type 1 subfamily.</text>
</comment>
<evidence type="ECO:0000313" key="9">
    <source>
        <dbReference type="Proteomes" id="UP000070646"/>
    </source>
</evidence>
<dbReference type="PATRIC" id="fig|1502.174.peg.162"/>
<dbReference type="CDD" id="cd02573">
    <property type="entry name" value="PseudoU_synth_EcTruB"/>
    <property type="match status" value="1"/>
</dbReference>
<dbReference type="EMBL" id="LRPU01000007">
    <property type="protein sequence ID" value="KXA14585.1"/>
    <property type="molecule type" value="Genomic_DNA"/>
</dbReference>
<dbReference type="FunFam" id="3.30.2350.10:FF:000011">
    <property type="entry name" value="tRNA pseudouridine synthase B"/>
    <property type="match status" value="1"/>
</dbReference>
<sequence>MNGVINIYKNTGMTSFDVVAMVRRVAKMKKVGHTGTLDPAASGVLPVCLGKATKIIDYIMENKKVYRMNLKLGMVTDTYDLEGEVLREKDASYITKDEILNCINSFVGTIDQVPPMYSALKQNGVRLYELARKGIEVHRESRKITIYSIENIKIESNDNIQMDVCCSKGTYIRSLCYDIGEKLNVGATMTALERIQNGPFTKEEAINIEDLTEELLEKHIISIEKALDSFEKIIVNEKFSKLLRNGVKVFDNRMYSEEVEFNKLYRVYEDNGVFLGLGKRDEKGFKLEKLLIEE</sequence>
<proteinExistence type="inferred from homology"/>
<dbReference type="HAMAP" id="MF_01080">
    <property type="entry name" value="TruB_bact"/>
    <property type="match status" value="1"/>
</dbReference>
<gene>
    <name evidence="5" type="primary">truB</name>
    <name evidence="8" type="ORF">HMPREF3222_00160</name>
</gene>
<dbReference type="Proteomes" id="UP000070646">
    <property type="component" value="Unassembled WGS sequence"/>
</dbReference>
<reference evidence="8 9" key="1">
    <citation type="submission" date="2016-01" db="EMBL/GenBank/DDBJ databases">
        <authorList>
            <person name="Oliw E.H."/>
        </authorList>
    </citation>
    <scope>NUCLEOTIDE SEQUENCE [LARGE SCALE GENOMIC DNA]</scope>
    <source>
        <strain evidence="8 9">MJR7757A</strain>
    </source>
</reference>
<feature type="domain" description="tRNA pseudouridylate synthase B C-terminal" evidence="7">
    <location>
        <begin position="173"/>
        <end position="226"/>
    </location>
</feature>
<name>A0A133NE57_CLOPF</name>
<dbReference type="EC" id="5.4.99.25" evidence="5"/>
<dbReference type="PANTHER" id="PTHR13767:SF2">
    <property type="entry name" value="PSEUDOURIDYLATE SYNTHASE TRUB1"/>
    <property type="match status" value="1"/>
</dbReference>
<dbReference type="GO" id="GO:0031119">
    <property type="term" value="P:tRNA pseudouridine synthesis"/>
    <property type="evidence" value="ECO:0007669"/>
    <property type="project" value="UniProtKB-UniRule"/>
</dbReference>
<organism evidence="8 9">
    <name type="scientific">Clostridium perfringens</name>
    <dbReference type="NCBI Taxonomy" id="1502"/>
    <lineage>
        <taxon>Bacteria</taxon>
        <taxon>Bacillati</taxon>
        <taxon>Bacillota</taxon>
        <taxon>Clostridia</taxon>
        <taxon>Eubacteriales</taxon>
        <taxon>Clostridiaceae</taxon>
        <taxon>Clostridium</taxon>
    </lineage>
</organism>
<dbReference type="InterPro" id="IPR014780">
    <property type="entry name" value="tRNA_psdUridine_synth_TruB"/>
</dbReference>
<dbReference type="InterPro" id="IPR032819">
    <property type="entry name" value="TruB_C"/>
</dbReference>
<feature type="domain" description="Pseudouridine synthase II N-terminal" evidence="6">
    <location>
        <begin position="23"/>
        <end position="172"/>
    </location>
</feature>
<protein>
    <recommendedName>
        <fullName evidence="5">tRNA pseudouridine synthase B</fullName>
        <ecNumber evidence="5">5.4.99.25</ecNumber>
    </recommendedName>
    <alternativeName>
        <fullName evidence="5">tRNA pseudouridine(55) synthase</fullName>
        <shortName evidence="5">Psi55 synthase</shortName>
    </alternativeName>
    <alternativeName>
        <fullName evidence="5">tRNA pseudouridylate synthase</fullName>
    </alternativeName>
    <alternativeName>
        <fullName evidence="5">tRNA-uridine isomerase</fullName>
    </alternativeName>
</protein>
<dbReference type="GO" id="GO:0160148">
    <property type="term" value="F:tRNA pseudouridine(55) synthase activity"/>
    <property type="evidence" value="ECO:0007669"/>
    <property type="project" value="UniProtKB-EC"/>
</dbReference>
<evidence type="ECO:0000256" key="4">
    <source>
        <dbReference type="ARBA" id="ARBA00023235"/>
    </source>
</evidence>
<dbReference type="Gene3D" id="3.30.2350.10">
    <property type="entry name" value="Pseudouridine synthase"/>
    <property type="match status" value="1"/>
</dbReference>